<dbReference type="RefSeq" id="WP_264731177.1">
    <property type="nucleotide sequence ID" value="NZ_JAPDNR010000001.1"/>
</dbReference>
<evidence type="ECO:0000256" key="5">
    <source>
        <dbReference type="ARBA" id="ARBA00047622"/>
    </source>
</evidence>
<evidence type="ECO:0000256" key="4">
    <source>
        <dbReference type="ARBA" id="ARBA00025707"/>
    </source>
</evidence>
<dbReference type="Proteomes" id="UP001207742">
    <property type="component" value="Unassembled WGS sequence"/>
</dbReference>
<dbReference type="GO" id="GO:0032259">
    <property type="term" value="P:methylation"/>
    <property type="evidence" value="ECO:0007669"/>
    <property type="project" value="UniProtKB-KW"/>
</dbReference>
<comment type="pathway">
    <text evidence="1">Lipid metabolism.</text>
</comment>
<keyword evidence="3" id="KW-0808">Transferase</keyword>
<proteinExistence type="predicted"/>
<comment type="catalytic activity">
    <reaction evidence="5">
        <text>phosphoethanolamine + S-adenosyl-L-methionine = N-methylethanolamine phosphate + S-adenosyl-L-homocysteine + H(+)</text>
        <dbReference type="Rhea" id="RHEA:20365"/>
        <dbReference type="ChEBI" id="CHEBI:15378"/>
        <dbReference type="ChEBI" id="CHEBI:57781"/>
        <dbReference type="ChEBI" id="CHEBI:57856"/>
        <dbReference type="ChEBI" id="CHEBI:58190"/>
        <dbReference type="ChEBI" id="CHEBI:59789"/>
        <dbReference type="EC" id="2.1.1.103"/>
    </reaction>
    <physiologicalReaction direction="left-to-right" evidence="5">
        <dbReference type="Rhea" id="RHEA:20366"/>
    </physiologicalReaction>
</comment>
<dbReference type="Pfam" id="PF13649">
    <property type="entry name" value="Methyltransf_25"/>
    <property type="match status" value="1"/>
</dbReference>
<keyword evidence="2 7" id="KW-0489">Methyltransferase</keyword>
<evidence type="ECO:0000259" key="6">
    <source>
        <dbReference type="Pfam" id="PF13649"/>
    </source>
</evidence>
<dbReference type="GO" id="GO:0008168">
    <property type="term" value="F:methyltransferase activity"/>
    <property type="evidence" value="ECO:0007669"/>
    <property type="project" value="UniProtKB-KW"/>
</dbReference>
<dbReference type="InterPro" id="IPR029063">
    <property type="entry name" value="SAM-dependent_MTases_sf"/>
</dbReference>
<evidence type="ECO:0000313" key="8">
    <source>
        <dbReference type="Proteomes" id="UP001207742"/>
    </source>
</evidence>
<protein>
    <submittedName>
        <fullName evidence="7">Class I SAM-dependent methyltransferase</fullName>
    </submittedName>
</protein>
<reference evidence="7 8" key="1">
    <citation type="submission" date="2022-10" db="EMBL/GenBank/DDBJ databases">
        <title>Chitinophaga nivalis PC15 sp. nov., isolated from Pyeongchang county, South Korea.</title>
        <authorList>
            <person name="Trinh H.N."/>
        </authorList>
    </citation>
    <scope>NUCLEOTIDE SEQUENCE [LARGE SCALE GENOMIC DNA]</scope>
    <source>
        <strain evidence="7 8">PC14</strain>
    </source>
</reference>
<accession>A0ABT3IMB8</accession>
<comment type="caution">
    <text evidence="7">The sequence shown here is derived from an EMBL/GenBank/DDBJ whole genome shotgun (WGS) entry which is preliminary data.</text>
</comment>
<dbReference type="Gene3D" id="3.40.50.150">
    <property type="entry name" value="Vaccinia Virus protein VP39"/>
    <property type="match status" value="1"/>
</dbReference>
<dbReference type="EMBL" id="JAPDNS010000001">
    <property type="protein sequence ID" value="MCW3485112.1"/>
    <property type="molecule type" value="Genomic_DNA"/>
</dbReference>
<gene>
    <name evidence="7" type="ORF">OL497_14480</name>
</gene>
<comment type="pathway">
    <text evidence="4">Phospholipid metabolism.</text>
</comment>
<name>A0ABT3IMB8_9BACT</name>
<dbReference type="InterPro" id="IPR041698">
    <property type="entry name" value="Methyltransf_25"/>
</dbReference>
<feature type="domain" description="Methyltransferase" evidence="6">
    <location>
        <begin position="50"/>
        <end position="145"/>
    </location>
</feature>
<evidence type="ECO:0000256" key="3">
    <source>
        <dbReference type="ARBA" id="ARBA00022679"/>
    </source>
</evidence>
<evidence type="ECO:0000256" key="1">
    <source>
        <dbReference type="ARBA" id="ARBA00005189"/>
    </source>
</evidence>
<evidence type="ECO:0000256" key="2">
    <source>
        <dbReference type="ARBA" id="ARBA00022603"/>
    </source>
</evidence>
<dbReference type="SUPFAM" id="SSF53335">
    <property type="entry name" value="S-adenosyl-L-methionine-dependent methyltransferases"/>
    <property type="match status" value="1"/>
</dbReference>
<keyword evidence="8" id="KW-1185">Reference proteome</keyword>
<evidence type="ECO:0000313" key="7">
    <source>
        <dbReference type="EMBL" id="MCW3485112.1"/>
    </source>
</evidence>
<dbReference type="PANTHER" id="PTHR44307">
    <property type="entry name" value="PHOSPHOETHANOLAMINE METHYLTRANSFERASE"/>
    <property type="match status" value="1"/>
</dbReference>
<dbReference type="CDD" id="cd02440">
    <property type="entry name" value="AdoMet_MTases"/>
    <property type="match status" value="1"/>
</dbReference>
<organism evidence="7 8">
    <name type="scientific">Chitinophaga nivalis</name>
    <dbReference type="NCBI Taxonomy" id="2991709"/>
    <lineage>
        <taxon>Bacteria</taxon>
        <taxon>Pseudomonadati</taxon>
        <taxon>Bacteroidota</taxon>
        <taxon>Chitinophagia</taxon>
        <taxon>Chitinophagales</taxon>
        <taxon>Chitinophagaceae</taxon>
        <taxon>Chitinophaga</taxon>
    </lineage>
</organism>
<dbReference type="PANTHER" id="PTHR44307:SF2">
    <property type="entry name" value="PHOSPHOETHANOLAMINE METHYLTRANSFERASE ISOFORM X1"/>
    <property type="match status" value="1"/>
</dbReference>
<sequence>MSKAQNFTPALGHNWLTQFYDRIVSVTMPETAFREKLVDELDPRDQETLLEFGYGTAQNISFVYQRNHHITLHGLDIDPAVRAIAVKKMEEQGIRVQLDLYEGKTFPYADQSFDKVFSALVFHHLDRESKIACLKEIHRTLKPGGQLIIGDWGKPTSIGMRILFYIVQFIDGFRTTTDNVNGLLPAFMRQAGFKNVTERGVINTMYGTCCYYRANK</sequence>